<name>A0ABT8L1T1_9BACT</name>
<gene>
    <name evidence="3" type="ORF">QQ020_06645</name>
</gene>
<reference evidence="3" key="1">
    <citation type="submission" date="2023-06" db="EMBL/GenBank/DDBJ databases">
        <title>Genomic of Agaribacillus aureum.</title>
        <authorList>
            <person name="Wang G."/>
        </authorList>
    </citation>
    <scope>NUCLEOTIDE SEQUENCE</scope>
    <source>
        <strain evidence="3">BMA12</strain>
    </source>
</reference>
<dbReference type="InterPro" id="IPR000683">
    <property type="entry name" value="Gfo/Idh/MocA-like_OxRdtase_N"/>
</dbReference>
<keyword evidence="4" id="KW-1185">Reference proteome</keyword>
<dbReference type="SUPFAM" id="SSF51735">
    <property type="entry name" value="NAD(P)-binding Rossmann-fold domains"/>
    <property type="match status" value="1"/>
</dbReference>
<accession>A0ABT8L1T1</accession>
<sequence>MTPIQKPLGFGIIGLGNIAGHHIKSILELQNCKFVAASSRNKERLNQLEEQYKVDTYADYHQMMVHPEVDVVCICTPSGFHLEPALAAAGAGKHVIVEKPLEISVERGLQMIQACEEANVKLACIFQNRYSPDYQKICDAVKGGELGKLVLGNAYIKWFRDQQYYDAADWRGSLSGDGGAALINQSIHTIDLLLNVMGPVRSVFGKTKTMTHDIDGEDLGLAILEFESGALGTVEGSTSIYKGYPEKLEIHGSQGNIILEGGKIVEWNSETAGNLPMSETETSPTGSSDPMAIDYRLHKSQISEIIQHICEDEEPIVNGKEGLKSVAVIEAIYESARTGKQVFIDQ</sequence>
<protein>
    <submittedName>
        <fullName evidence="3">Gfo/Idh/MocA family oxidoreductase</fullName>
    </submittedName>
</protein>
<dbReference type="EMBL" id="JAUJEB010000001">
    <property type="protein sequence ID" value="MDN5211719.1"/>
    <property type="molecule type" value="Genomic_DNA"/>
</dbReference>
<proteinExistence type="predicted"/>
<feature type="domain" description="Gfo/Idh/MocA-like oxidoreductase N-terminal" evidence="1">
    <location>
        <begin position="9"/>
        <end position="123"/>
    </location>
</feature>
<dbReference type="Gene3D" id="3.30.360.10">
    <property type="entry name" value="Dihydrodipicolinate Reductase, domain 2"/>
    <property type="match status" value="1"/>
</dbReference>
<dbReference type="RefSeq" id="WP_346757048.1">
    <property type="nucleotide sequence ID" value="NZ_JAUJEB010000001.1"/>
</dbReference>
<dbReference type="PANTHER" id="PTHR43249:SF1">
    <property type="entry name" value="D-GLUCOSIDE 3-DEHYDROGENASE"/>
    <property type="match status" value="1"/>
</dbReference>
<dbReference type="Pfam" id="PF22725">
    <property type="entry name" value="GFO_IDH_MocA_C3"/>
    <property type="match status" value="1"/>
</dbReference>
<comment type="caution">
    <text evidence="3">The sequence shown here is derived from an EMBL/GenBank/DDBJ whole genome shotgun (WGS) entry which is preliminary data.</text>
</comment>
<dbReference type="InterPro" id="IPR052515">
    <property type="entry name" value="Gfo/Idh/MocA_Oxidoreductase"/>
</dbReference>
<dbReference type="PANTHER" id="PTHR43249">
    <property type="entry name" value="UDP-N-ACETYL-2-AMINO-2-DEOXY-D-GLUCURONATE OXIDASE"/>
    <property type="match status" value="1"/>
</dbReference>
<feature type="domain" description="GFO/IDH/MocA-like oxidoreductase" evidence="2">
    <location>
        <begin position="134"/>
        <end position="257"/>
    </location>
</feature>
<evidence type="ECO:0000313" key="3">
    <source>
        <dbReference type="EMBL" id="MDN5211719.1"/>
    </source>
</evidence>
<evidence type="ECO:0000313" key="4">
    <source>
        <dbReference type="Proteomes" id="UP001172083"/>
    </source>
</evidence>
<dbReference type="InterPro" id="IPR055170">
    <property type="entry name" value="GFO_IDH_MocA-like_dom"/>
</dbReference>
<organism evidence="3 4">
    <name type="scientific">Agaribacillus aureus</name>
    <dbReference type="NCBI Taxonomy" id="3051825"/>
    <lineage>
        <taxon>Bacteria</taxon>
        <taxon>Pseudomonadati</taxon>
        <taxon>Bacteroidota</taxon>
        <taxon>Cytophagia</taxon>
        <taxon>Cytophagales</taxon>
        <taxon>Splendidivirgaceae</taxon>
        <taxon>Agaribacillus</taxon>
    </lineage>
</organism>
<dbReference type="Pfam" id="PF01408">
    <property type="entry name" value="GFO_IDH_MocA"/>
    <property type="match status" value="1"/>
</dbReference>
<dbReference type="Gene3D" id="3.40.50.720">
    <property type="entry name" value="NAD(P)-binding Rossmann-like Domain"/>
    <property type="match status" value="1"/>
</dbReference>
<dbReference type="SUPFAM" id="SSF55347">
    <property type="entry name" value="Glyceraldehyde-3-phosphate dehydrogenase-like, C-terminal domain"/>
    <property type="match status" value="1"/>
</dbReference>
<evidence type="ECO:0000259" key="2">
    <source>
        <dbReference type="Pfam" id="PF22725"/>
    </source>
</evidence>
<dbReference type="InterPro" id="IPR036291">
    <property type="entry name" value="NAD(P)-bd_dom_sf"/>
</dbReference>
<dbReference type="Proteomes" id="UP001172083">
    <property type="component" value="Unassembled WGS sequence"/>
</dbReference>
<evidence type="ECO:0000259" key="1">
    <source>
        <dbReference type="Pfam" id="PF01408"/>
    </source>
</evidence>